<dbReference type="CDD" id="cd04084">
    <property type="entry name" value="CBM6_xylanase-like"/>
    <property type="match status" value="1"/>
</dbReference>
<organism evidence="3 4">
    <name type="scientific">Achaetomium macrosporum</name>
    <dbReference type="NCBI Taxonomy" id="79813"/>
    <lineage>
        <taxon>Eukaryota</taxon>
        <taxon>Fungi</taxon>
        <taxon>Dikarya</taxon>
        <taxon>Ascomycota</taxon>
        <taxon>Pezizomycotina</taxon>
        <taxon>Sordariomycetes</taxon>
        <taxon>Sordariomycetidae</taxon>
        <taxon>Sordariales</taxon>
        <taxon>Chaetomiaceae</taxon>
        <taxon>Achaetomium</taxon>
    </lineage>
</organism>
<sequence>GMDVLSINNGDYIKVKGVAFGTAGAKSFTARVASGGSGGKIELRLGSTSGTLVGTLNVPATGGWQTWSSMNCTVSGATGTQDLFFRFTGGSGELFRFNWWQFSQ</sequence>
<reference evidence="3" key="1">
    <citation type="journal article" date="2023" name="Mol. Phylogenet. Evol.">
        <title>Genome-scale phylogeny and comparative genomics of the fungal order Sordariales.</title>
        <authorList>
            <person name="Hensen N."/>
            <person name="Bonometti L."/>
            <person name="Westerberg I."/>
            <person name="Brannstrom I.O."/>
            <person name="Guillou S."/>
            <person name="Cros-Aarteil S."/>
            <person name="Calhoun S."/>
            <person name="Haridas S."/>
            <person name="Kuo A."/>
            <person name="Mondo S."/>
            <person name="Pangilinan J."/>
            <person name="Riley R."/>
            <person name="LaButti K."/>
            <person name="Andreopoulos B."/>
            <person name="Lipzen A."/>
            <person name="Chen C."/>
            <person name="Yan M."/>
            <person name="Daum C."/>
            <person name="Ng V."/>
            <person name="Clum A."/>
            <person name="Steindorff A."/>
            <person name="Ohm R.A."/>
            <person name="Martin F."/>
            <person name="Silar P."/>
            <person name="Natvig D.O."/>
            <person name="Lalanne C."/>
            <person name="Gautier V."/>
            <person name="Ament-Velasquez S.L."/>
            <person name="Kruys A."/>
            <person name="Hutchinson M.I."/>
            <person name="Powell A.J."/>
            <person name="Barry K."/>
            <person name="Miller A.N."/>
            <person name="Grigoriev I.V."/>
            <person name="Debuchy R."/>
            <person name="Gladieux P."/>
            <person name="Hiltunen Thoren M."/>
            <person name="Johannesson H."/>
        </authorList>
    </citation>
    <scope>NUCLEOTIDE SEQUENCE</scope>
    <source>
        <strain evidence="3">CBS 532.94</strain>
    </source>
</reference>
<dbReference type="GO" id="GO:0030246">
    <property type="term" value="F:carbohydrate binding"/>
    <property type="evidence" value="ECO:0007669"/>
    <property type="project" value="InterPro"/>
</dbReference>
<proteinExistence type="predicted"/>
<dbReference type="Pfam" id="PF03422">
    <property type="entry name" value="CBM_6"/>
    <property type="match status" value="1"/>
</dbReference>
<evidence type="ECO:0000313" key="3">
    <source>
        <dbReference type="EMBL" id="KAK4233362.1"/>
    </source>
</evidence>
<dbReference type="PROSITE" id="PS51175">
    <property type="entry name" value="CBM6"/>
    <property type="match status" value="1"/>
</dbReference>
<keyword evidence="4" id="KW-1185">Reference proteome</keyword>
<reference evidence="3" key="2">
    <citation type="submission" date="2023-05" db="EMBL/GenBank/DDBJ databases">
        <authorList>
            <consortium name="Lawrence Berkeley National Laboratory"/>
            <person name="Steindorff A."/>
            <person name="Hensen N."/>
            <person name="Bonometti L."/>
            <person name="Westerberg I."/>
            <person name="Brannstrom I.O."/>
            <person name="Guillou S."/>
            <person name="Cros-Aarteil S."/>
            <person name="Calhoun S."/>
            <person name="Haridas S."/>
            <person name="Kuo A."/>
            <person name="Mondo S."/>
            <person name="Pangilinan J."/>
            <person name="Riley R."/>
            <person name="Labutti K."/>
            <person name="Andreopoulos B."/>
            <person name="Lipzen A."/>
            <person name="Chen C."/>
            <person name="Yanf M."/>
            <person name="Daum C."/>
            <person name="Ng V."/>
            <person name="Clum A."/>
            <person name="Ohm R."/>
            <person name="Martin F."/>
            <person name="Silar P."/>
            <person name="Natvig D."/>
            <person name="Lalanne C."/>
            <person name="Gautier V."/>
            <person name="Ament-Velasquez S.L."/>
            <person name="Kruys A."/>
            <person name="Hutchinson M.I."/>
            <person name="Powell A.J."/>
            <person name="Barry K."/>
            <person name="Miller A.N."/>
            <person name="Grigoriev I.V."/>
            <person name="Debuchy R."/>
            <person name="Gladieux P."/>
            <person name="Thoren M.H."/>
            <person name="Johannesson H."/>
        </authorList>
    </citation>
    <scope>NUCLEOTIDE SEQUENCE</scope>
    <source>
        <strain evidence="3">CBS 532.94</strain>
    </source>
</reference>
<accession>A0AAN7C209</accession>
<evidence type="ECO:0000256" key="1">
    <source>
        <dbReference type="ARBA" id="ARBA00022729"/>
    </source>
</evidence>
<dbReference type="EMBL" id="MU860577">
    <property type="protein sequence ID" value="KAK4233362.1"/>
    <property type="molecule type" value="Genomic_DNA"/>
</dbReference>
<evidence type="ECO:0000259" key="2">
    <source>
        <dbReference type="PROSITE" id="PS51175"/>
    </source>
</evidence>
<keyword evidence="1" id="KW-0732">Signal</keyword>
<dbReference type="Proteomes" id="UP001303760">
    <property type="component" value="Unassembled WGS sequence"/>
</dbReference>
<dbReference type="InterPro" id="IPR008979">
    <property type="entry name" value="Galactose-bd-like_sf"/>
</dbReference>
<gene>
    <name evidence="3" type="ORF">C8A03DRAFT_19557</name>
</gene>
<dbReference type="InterPro" id="IPR006584">
    <property type="entry name" value="Cellulose-bd_IV"/>
</dbReference>
<dbReference type="Gene3D" id="2.60.120.260">
    <property type="entry name" value="Galactose-binding domain-like"/>
    <property type="match status" value="1"/>
</dbReference>
<feature type="non-terminal residue" evidence="3">
    <location>
        <position position="1"/>
    </location>
</feature>
<comment type="caution">
    <text evidence="3">The sequence shown here is derived from an EMBL/GenBank/DDBJ whole genome shotgun (WGS) entry which is preliminary data.</text>
</comment>
<protein>
    <submittedName>
        <fullName evidence="3">Carbohydrate-binding protein</fullName>
    </submittedName>
</protein>
<dbReference type="SMART" id="SM00606">
    <property type="entry name" value="CBD_IV"/>
    <property type="match status" value="1"/>
</dbReference>
<feature type="domain" description="CBM6" evidence="2">
    <location>
        <begin position="1"/>
        <end position="103"/>
    </location>
</feature>
<dbReference type="SUPFAM" id="SSF49785">
    <property type="entry name" value="Galactose-binding domain-like"/>
    <property type="match status" value="1"/>
</dbReference>
<name>A0AAN7C209_9PEZI</name>
<evidence type="ECO:0000313" key="4">
    <source>
        <dbReference type="Proteomes" id="UP001303760"/>
    </source>
</evidence>
<dbReference type="InterPro" id="IPR005084">
    <property type="entry name" value="CBM6"/>
</dbReference>
<dbReference type="AlphaFoldDB" id="A0AAN7C209"/>